<evidence type="ECO:0000313" key="1">
    <source>
        <dbReference type="EMBL" id="JAH37379.1"/>
    </source>
</evidence>
<sequence length="92" mass="10416">MNCKKSLRRNNQRKYLSGEGACVILLLTHDVTAGMRFIQHYLNYLTQKIMSQISSVLTVIHRSRRLLYTSSGPLYRSLSISVDTDVPLACVA</sequence>
<proteinExistence type="predicted"/>
<reference evidence="1" key="2">
    <citation type="journal article" date="2015" name="Fish Shellfish Immunol.">
        <title>Early steps in the European eel (Anguilla anguilla)-Vibrio vulnificus interaction in the gills: Role of the RtxA13 toxin.</title>
        <authorList>
            <person name="Callol A."/>
            <person name="Pajuelo D."/>
            <person name="Ebbesson L."/>
            <person name="Teles M."/>
            <person name="MacKenzie S."/>
            <person name="Amaro C."/>
        </authorList>
    </citation>
    <scope>NUCLEOTIDE SEQUENCE</scope>
</reference>
<organism evidence="1">
    <name type="scientific">Anguilla anguilla</name>
    <name type="common">European freshwater eel</name>
    <name type="synonym">Muraena anguilla</name>
    <dbReference type="NCBI Taxonomy" id="7936"/>
    <lineage>
        <taxon>Eukaryota</taxon>
        <taxon>Metazoa</taxon>
        <taxon>Chordata</taxon>
        <taxon>Craniata</taxon>
        <taxon>Vertebrata</taxon>
        <taxon>Euteleostomi</taxon>
        <taxon>Actinopterygii</taxon>
        <taxon>Neopterygii</taxon>
        <taxon>Teleostei</taxon>
        <taxon>Anguilliformes</taxon>
        <taxon>Anguillidae</taxon>
        <taxon>Anguilla</taxon>
    </lineage>
</organism>
<name>A0A0E9S7I9_ANGAN</name>
<reference evidence="1" key="1">
    <citation type="submission" date="2014-11" db="EMBL/GenBank/DDBJ databases">
        <authorList>
            <person name="Amaro Gonzalez C."/>
        </authorList>
    </citation>
    <scope>NUCLEOTIDE SEQUENCE</scope>
</reference>
<dbReference type="AlphaFoldDB" id="A0A0E9S7I9"/>
<protein>
    <submittedName>
        <fullName evidence="1">Uncharacterized protein</fullName>
    </submittedName>
</protein>
<dbReference type="EMBL" id="GBXM01071198">
    <property type="protein sequence ID" value="JAH37379.1"/>
    <property type="molecule type" value="Transcribed_RNA"/>
</dbReference>
<accession>A0A0E9S7I9</accession>